<keyword evidence="4" id="KW-1185">Reference proteome</keyword>
<sequence>MRRMYPLLVAVLLALLLTGCGANSNQNGTADVPNASLSANSSSGIDTKGQSSSEATAPPTEASPSDAPSPVASNATDDQVLDVAKQAVEYLRERDLSSLAQMIDPEQGLRFSPYFHVNPDTDLVFKTESLPTFKDATKLKWGTADGSGDPIELSFRDYYDKFVYDRDFEDAPKISINKLIGTGNTKFNGSEIYPNASFVEFHFPGFDEKNDGMDWESLVLVFVPSEADWKLAAIVHGQWTT</sequence>
<feature type="region of interest" description="Disordered" evidence="1">
    <location>
        <begin position="31"/>
        <end position="78"/>
    </location>
</feature>
<reference evidence="3 4" key="1">
    <citation type="submission" date="2018-07" db="EMBL/GenBank/DDBJ databases">
        <title>Genomic Encyclopedia of Type Strains, Phase III (KMG-III): the genomes of soil and plant-associated and newly described type strains.</title>
        <authorList>
            <person name="Whitman W."/>
        </authorList>
    </citation>
    <scope>NUCLEOTIDE SEQUENCE [LARGE SCALE GENOMIC DNA]</scope>
    <source>
        <strain evidence="3 4">CECT 8236</strain>
    </source>
</reference>
<evidence type="ECO:0000313" key="3">
    <source>
        <dbReference type="EMBL" id="RED57982.1"/>
    </source>
</evidence>
<feature type="signal peptide" evidence="2">
    <location>
        <begin position="1"/>
        <end position="22"/>
    </location>
</feature>
<feature type="compositionally biased region" description="Low complexity" evidence="1">
    <location>
        <begin position="62"/>
        <end position="75"/>
    </location>
</feature>
<feature type="compositionally biased region" description="Polar residues" evidence="1">
    <location>
        <begin position="31"/>
        <end position="55"/>
    </location>
</feature>
<dbReference type="Proteomes" id="UP000256869">
    <property type="component" value="Unassembled WGS sequence"/>
</dbReference>
<protein>
    <submittedName>
        <fullName evidence="3">Uncharacterized protein</fullName>
    </submittedName>
</protein>
<evidence type="ECO:0000256" key="1">
    <source>
        <dbReference type="SAM" id="MobiDB-lite"/>
    </source>
</evidence>
<dbReference type="PROSITE" id="PS51257">
    <property type="entry name" value="PROKAR_LIPOPROTEIN"/>
    <property type="match status" value="1"/>
</dbReference>
<dbReference type="EMBL" id="QRDY01000009">
    <property type="protein sequence ID" value="RED57982.1"/>
    <property type="molecule type" value="Genomic_DNA"/>
</dbReference>
<evidence type="ECO:0000256" key="2">
    <source>
        <dbReference type="SAM" id="SignalP"/>
    </source>
</evidence>
<organism evidence="3 4">
    <name type="scientific">Cohnella lupini</name>
    <dbReference type="NCBI Taxonomy" id="1294267"/>
    <lineage>
        <taxon>Bacteria</taxon>
        <taxon>Bacillati</taxon>
        <taxon>Bacillota</taxon>
        <taxon>Bacilli</taxon>
        <taxon>Bacillales</taxon>
        <taxon>Paenibacillaceae</taxon>
        <taxon>Cohnella</taxon>
    </lineage>
</organism>
<dbReference type="RefSeq" id="WP_115993655.1">
    <property type="nucleotide sequence ID" value="NZ_QRDY01000009.1"/>
</dbReference>
<feature type="chain" id="PRO_5038361909" evidence="2">
    <location>
        <begin position="23"/>
        <end position="241"/>
    </location>
</feature>
<dbReference type="AlphaFoldDB" id="A0A3D9I897"/>
<comment type="caution">
    <text evidence="3">The sequence shown here is derived from an EMBL/GenBank/DDBJ whole genome shotgun (WGS) entry which is preliminary data.</text>
</comment>
<proteinExistence type="predicted"/>
<accession>A0A3D9I897</accession>
<name>A0A3D9I897_9BACL</name>
<dbReference type="OrthoDB" id="1267107at2"/>
<evidence type="ECO:0000313" key="4">
    <source>
        <dbReference type="Proteomes" id="UP000256869"/>
    </source>
</evidence>
<keyword evidence="2" id="KW-0732">Signal</keyword>
<gene>
    <name evidence="3" type="ORF">DFP95_10917</name>
</gene>